<evidence type="ECO:0000313" key="1">
    <source>
        <dbReference type="EMBL" id="KAK5044863.1"/>
    </source>
</evidence>
<reference evidence="1 2" key="1">
    <citation type="submission" date="2023-08" db="EMBL/GenBank/DDBJ databases">
        <title>Black Yeasts Isolated from many extreme environments.</title>
        <authorList>
            <person name="Coleine C."/>
            <person name="Stajich J.E."/>
            <person name="Selbmann L."/>
        </authorList>
    </citation>
    <scope>NUCLEOTIDE SEQUENCE [LARGE SCALE GENOMIC DNA]</scope>
    <source>
        <strain evidence="1 2">CCFEE 5792</strain>
    </source>
</reference>
<organism evidence="1 2">
    <name type="scientific">Exophiala bonariae</name>
    <dbReference type="NCBI Taxonomy" id="1690606"/>
    <lineage>
        <taxon>Eukaryota</taxon>
        <taxon>Fungi</taxon>
        <taxon>Dikarya</taxon>
        <taxon>Ascomycota</taxon>
        <taxon>Pezizomycotina</taxon>
        <taxon>Eurotiomycetes</taxon>
        <taxon>Chaetothyriomycetidae</taxon>
        <taxon>Chaetothyriales</taxon>
        <taxon>Herpotrichiellaceae</taxon>
        <taxon>Exophiala</taxon>
    </lineage>
</organism>
<proteinExistence type="predicted"/>
<dbReference type="Proteomes" id="UP001358417">
    <property type="component" value="Unassembled WGS sequence"/>
</dbReference>
<dbReference type="AlphaFoldDB" id="A0AAV9MTC6"/>
<gene>
    <name evidence="1" type="ORF">LTR84_010401</name>
</gene>
<accession>A0AAV9MTC6</accession>
<comment type="caution">
    <text evidence="1">The sequence shown here is derived from an EMBL/GenBank/DDBJ whole genome shotgun (WGS) entry which is preliminary data.</text>
</comment>
<dbReference type="GeneID" id="89978559"/>
<protein>
    <submittedName>
        <fullName evidence="1">Uncharacterized protein</fullName>
    </submittedName>
</protein>
<name>A0AAV9MTC6_9EURO</name>
<dbReference type="EMBL" id="JAVRRD010000042">
    <property type="protein sequence ID" value="KAK5044863.1"/>
    <property type="molecule type" value="Genomic_DNA"/>
</dbReference>
<sequence>MTPPRSPEADILHPRWFDLSAGQPTSFQYNGLVKSARAIKRKWPTYPEEWASLMDSFLPKELRSNDSLPVSALHQGEDDIRDLMELLAIAQSKYDINVLQYMTLGQRRYKAVLHLADSLLKPLDRSSKNANVESLPSNLNWPFSFTKGPKTPLELKSPSHPRKNQIPYWESSFDYDGATIHGLEERRVMQLILPLLAKLVVTATQFAKLDMKFDAERQKIMRTVHQIIARMHNLDLVPSEMYSYSLPQGTTFVQRPPILHLLSSRILSTVSDAVWRSQQDEAIEQALKQGLTHKQISQDVPGGRFRLKVRELGSEVWLEFLLWCCVEGGYAAAGTRIINILREETENPWYAVHWCSNHGIETRLPLVDWERAKYRLGGTAGRVEGYSADEPFAHIPSQTISAEVVLALVECQFNNMHTGIKGSGHSVQKFQKDILAVVSFLEPHALGPEYFNYLTVRFLQTGGGFLNTQPDLLRRWYEIITQLRSLETVQPQTVGMPGLTLQRIATQTELQASILHQALQGYMNQNNASQAVNCVTDIQTHVDSSRLESIGNFLLSSSQHGNPDDLPEGAHKIRLDFLKSHGQLPLYKLAAFLNLVTNTQLFGLGQWLLESEDVDGPLIPKSGYQSLCMTVALTKYAGATKDDGLMRQVLQARKSSKIRSSVNILRATVNASISLSDWRTARHFLRELKSVPGGGYSPKIVTRLGARIIQIESQLNPSNQGKDLTEATGLLYDILAGQYDGAKSGFMLPVRKRFDQEIGYLLRIFQNLLPPKWRETGGQAYVPAGHLADLARLFKPKYSVSNEANMSVTTFNDLLSAIVESRGAVEGVRMWNLFCKDPYTSATSEEVPSLEDYLVPEIRVVPGEEEGVSYVLRSTEQMPQLMYDRVPIIASVHEDLSNIPITEASLVDNKITRGSFNPIVVPNTQTLHVIVRAAIAEKKQLEDMLHTSQKAKLNKILDWATELYPALGYSKRDIELETQIPQSIRGEITSPTQLKWMNDRLRVKAGIREKGQPDIGVLFTSDAPLTRLPGVERLGTSQGHPSDS</sequence>
<keyword evidence="2" id="KW-1185">Reference proteome</keyword>
<evidence type="ECO:0000313" key="2">
    <source>
        <dbReference type="Proteomes" id="UP001358417"/>
    </source>
</evidence>
<dbReference type="RefSeq" id="XP_064700513.1">
    <property type="nucleotide sequence ID" value="XM_064853938.1"/>
</dbReference>